<dbReference type="EMBL" id="RCUV01000003">
    <property type="protein sequence ID" value="RLP73096.1"/>
    <property type="molecule type" value="Genomic_DNA"/>
</dbReference>
<feature type="compositionally biased region" description="Polar residues" evidence="1">
    <location>
        <begin position="73"/>
        <end position="84"/>
    </location>
</feature>
<comment type="caution">
    <text evidence="2">The sequence shown here is derived from an EMBL/GenBank/DDBJ whole genome shotgun (WGS) entry which is preliminary data.</text>
</comment>
<organism evidence="2 3">
    <name type="scientific">Mycetocola manganoxydans</name>
    <dbReference type="NCBI Taxonomy" id="699879"/>
    <lineage>
        <taxon>Bacteria</taxon>
        <taxon>Bacillati</taxon>
        <taxon>Actinomycetota</taxon>
        <taxon>Actinomycetes</taxon>
        <taxon>Micrococcales</taxon>
        <taxon>Microbacteriaceae</taxon>
        <taxon>Mycetocola</taxon>
    </lineage>
</organism>
<keyword evidence="3" id="KW-1185">Reference proteome</keyword>
<evidence type="ECO:0000313" key="3">
    <source>
        <dbReference type="Proteomes" id="UP000270299"/>
    </source>
</evidence>
<gene>
    <name evidence="2" type="ORF">D9V29_03580</name>
</gene>
<dbReference type="RefSeq" id="WP_121671949.1">
    <property type="nucleotide sequence ID" value="NZ_BMXM01000003.1"/>
</dbReference>
<feature type="region of interest" description="Disordered" evidence="1">
    <location>
        <begin position="1"/>
        <end position="96"/>
    </location>
</feature>
<feature type="compositionally biased region" description="Polar residues" evidence="1">
    <location>
        <begin position="1"/>
        <end position="12"/>
    </location>
</feature>
<reference evidence="2 3" key="1">
    <citation type="submission" date="2018-10" db="EMBL/GenBank/DDBJ databases">
        <authorList>
            <person name="Li J."/>
        </authorList>
    </citation>
    <scope>NUCLEOTIDE SEQUENCE [LARGE SCALE GENOMIC DNA]</scope>
    <source>
        <strain evidence="2 3">CCTCC AB209002</strain>
    </source>
</reference>
<evidence type="ECO:0000256" key="1">
    <source>
        <dbReference type="SAM" id="MobiDB-lite"/>
    </source>
</evidence>
<protein>
    <submittedName>
        <fullName evidence="2">Uncharacterized protein</fullName>
    </submittedName>
</protein>
<evidence type="ECO:0000313" key="2">
    <source>
        <dbReference type="EMBL" id="RLP73096.1"/>
    </source>
</evidence>
<dbReference type="Proteomes" id="UP000270299">
    <property type="component" value="Unassembled WGS sequence"/>
</dbReference>
<proteinExistence type="predicted"/>
<dbReference type="AlphaFoldDB" id="A0A3L6ZYI0"/>
<name>A0A3L6ZYI0_9MICO</name>
<feature type="compositionally biased region" description="Basic and acidic residues" evidence="1">
    <location>
        <begin position="21"/>
        <end position="34"/>
    </location>
</feature>
<sequence length="96" mass="9822">MDQQHPTENGNETLPPLPDQGQRDGSYEEAKNEGTAEQSSLEDAPDDGTTATSGQSSSDASVDGSDDEGRTAASGQAGTYSDTGTDAVDTTVPVQD</sequence>
<dbReference type="OrthoDB" id="5121263at2"/>
<accession>A0A3L6ZYI0</accession>
<feature type="compositionally biased region" description="Low complexity" evidence="1">
    <location>
        <begin position="47"/>
        <end position="63"/>
    </location>
</feature>